<dbReference type="Pfam" id="PF00665">
    <property type="entry name" value="rve"/>
    <property type="match status" value="1"/>
</dbReference>
<dbReference type="InterPro" id="IPR050951">
    <property type="entry name" value="Retrovirus_Pol_polyprotein"/>
</dbReference>
<dbReference type="Proteomes" id="UP000030758">
    <property type="component" value="Unassembled WGS sequence"/>
</dbReference>
<evidence type="ECO:0000256" key="2">
    <source>
        <dbReference type="ARBA" id="ARBA00022679"/>
    </source>
</evidence>
<gene>
    <name evidence="9" type="ORF">M514_14726</name>
</gene>
<evidence type="ECO:0000256" key="1">
    <source>
        <dbReference type="ARBA" id="ARBA00012493"/>
    </source>
</evidence>
<dbReference type="SUPFAM" id="SSF56672">
    <property type="entry name" value="DNA/RNA polymerases"/>
    <property type="match status" value="1"/>
</dbReference>
<dbReference type="GO" id="GO:0003676">
    <property type="term" value="F:nucleic acid binding"/>
    <property type="evidence" value="ECO:0007669"/>
    <property type="project" value="InterPro"/>
</dbReference>
<dbReference type="EC" id="2.7.7.49" evidence="1"/>
<evidence type="ECO:0000256" key="4">
    <source>
        <dbReference type="ARBA" id="ARBA00022722"/>
    </source>
</evidence>
<dbReference type="GO" id="GO:0015074">
    <property type="term" value="P:DNA integration"/>
    <property type="evidence" value="ECO:0007669"/>
    <property type="project" value="InterPro"/>
</dbReference>
<dbReference type="Pfam" id="PF17921">
    <property type="entry name" value="Integrase_H2C2"/>
    <property type="match status" value="1"/>
</dbReference>
<dbReference type="PANTHER" id="PTHR37984">
    <property type="entry name" value="PROTEIN CBG26694"/>
    <property type="match status" value="1"/>
</dbReference>
<evidence type="ECO:0000256" key="3">
    <source>
        <dbReference type="ARBA" id="ARBA00022695"/>
    </source>
</evidence>
<dbReference type="EMBL" id="KL367475">
    <property type="protein sequence ID" value="KFD72822.1"/>
    <property type="molecule type" value="Genomic_DNA"/>
</dbReference>
<dbReference type="GO" id="GO:0004519">
    <property type="term" value="F:endonuclease activity"/>
    <property type="evidence" value="ECO:0007669"/>
    <property type="project" value="UniProtKB-KW"/>
</dbReference>
<dbReference type="PANTHER" id="PTHR37984:SF15">
    <property type="entry name" value="INTEGRASE CATALYTIC DOMAIN-CONTAINING PROTEIN"/>
    <property type="match status" value="1"/>
</dbReference>
<evidence type="ECO:0000256" key="6">
    <source>
        <dbReference type="ARBA" id="ARBA00022801"/>
    </source>
</evidence>
<feature type="domain" description="Integrase catalytic" evidence="8">
    <location>
        <begin position="225"/>
        <end position="392"/>
    </location>
</feature>
<protein>
    <recommendedName>
        <fullName evidence="1">RNA-directed DNA polymerase</fullName>
        <ecNumber evidence="1">2.7.7.49</ecNumber>
    </recommendedName>
</protein>
<dbReference type="AlphaFoldDB" id="A0A085NTM6"/>
<dbReference type="InterPro" id="IPR043502">
    <property type="entry name" value="DNA/RNA_pol_sf"/>
</dbReference>
<organism evidence="9">
    <name type="scientific">Trichuris suis</name>
    <name type="common">pig whipworm</name>
    <dbReference type="NCBI Taxonomy" id="68888"/>
    <lineage>
        <taxon>Eukaryota</taxon>
        <taxon>Metazoa</taxon>
        <taxon>Ecdysozoa</taxon>
        <taxon>Nematoda</taxon>
        <taxon>Enoplea</taxon>
        <taxon>Dorylaimia</taxon>
        <taxon>Trichinellida</taxon>
        <taxon>Trichuridae</taxon>
        <taxon>Trichuris</taxon>
    </lineage>
</organism>
<keyword evidence="2" id="KW-0808">Transferase</keyword>
<evidence type="ECO:0000313" key="9">
    <source>
        <dbReference type="EMBL" id="KFD72822.1"/>
    </source>
</evidence>
<accession>A0A085NTM6</accession>
<dbReference type="Gene3D" id="3.30.420.10">
    <property type="entry name" value="Ribonuclease H-like superfamily/Ribonuclease H"/>
    <property type="match status" value="1"/>
</dbReference>
<dbReference type="GO" id="GO:0042575">
    <property type="term" value="C:DNA polymerase complex"/>
    <property type="evidence" value="ECO:0007669"/>
    <property type="project" value="UniProtKB-ARBA"/>
</dbReference>
<dbReference type="GO" id="GO:0016787">
    <property type="term" value="F:hydrolase activity"/>
    <property type="evidence" value="ECO:0007669"/>
    <property type="project" value="UniProtKB-KW"/>
</dbReference>
<reference evidence="9" key="1">
    <citation type="journal article" date="2014" name="Nat. Genet.">
        <title>Genome and transcriptome of the porcine whipworm Trichuris suis.</title>
        <authorList>
            <person name="Jex A.R."/>
            <person name="Nejsum P."/>
            <person name="Schwarz E.M."/>
            <person name="Hu L."/>
            <person name="Young N.D."/>
            <person name="Hall R.S."/>
            <person name="Korhonen P.K."/>
            <person name="Liao S."/>
            <person name="Thamsborg S."/>
            <person name="Xia J."/>
            <person name="Xu P."/>
            <person name="Wang S."/>
            <person name="Scheerlinck J.P."/>
            <person name="Hofmann A."/>
            <person name="Sternberg P.W."/>
            <person name="Wang J."/>
            <person name="Gasser R.B."/>
        </authorList>
    </citation>
    <scope>NUCLEOTIDE SEQUENCE [LARGE SCALE GENOMIC DNA]</scope>
    <source>
        <strain evidence="9">DCEP-RM93F</strain>
    </source>
</reference>
<keyword evidence="5" id="KW-0255">Endonuclease</keyword>
<keyword evidence="6" id="KW-0378">Hydrolase</keyword>
<dbReference type="InterPro" id="IPR001584">
    <property type="entry name" value="Integrase_cat-core"/>
</dbReference>
<dbReference type="PROSITE" id="PS50994">
    <property type="entry name" value="INTEGRASE"/>
    <property type="match status" value="1"/>
</dbReference>
<evidence type="ECO:0000256" key="5">
    <source>
        <dbReference type="ARBA" id="ARBA00022759"/>
    </source>
</evidence>
<proteinExistence type="predicted"/>
<evidence type="ECO:0000256" key="7">
    <source>
        <dbReference type="ARBA" id="ARBA00022918"/>
    </source>
</evidence>
<dbReference type="InterPro" id="IPR041588">
    <property type="entry name" value="Integrase_H2C2"/>
</dbReference>
<sequence length="392" mass="45186">MAAVRVLSKRLFSAQRNYSTYDRELLAAYAAVKHFRHMVEGRPFTLYTDHKPLTFAFTKKSSSDTPRQTRYLNFISQFTTDIWHVCLAQTTLWPIHSPVFRQSACQPFDYDQLRSEQQASEELRSLLSSDTALRLKLFKPVGSNRLTYCDVSIPHIPPYVPTSMRRSVFESLHNLFHPGFRETSRMVREKYVWPSMKKDCAQWARACIPCQQSQVHRHTCSPLGRFMLPSTRFAHVHTDIISPLPPAHGYAYLLTCIDRFSHWPEAIPLRDVSADTVASALSSGWISRFGAPQTITTNQGRQFESELSNKLTQFCGTQRIRTTAYNPKANRMVERMHRQLKAAIMCHRKSDWLQVLPWVLRMRATVCQDLQASVTELVYGTTLRLPSQLIAE</sequence>
<dbReference type="InterPro" id="IPR041373">
    <property type="entry name" value="RT_RNaseH"/>
</dbReference>
<dbReference type="CDD" id="cd09274">
    <property type="entry name" value="RNase_HI_RT_Ty3"/>
    <property type="match status" value="1"/>
</dbReference>
<dbReference type="Pfam" id="PF17917">
    <property type="entry name" value="RT_RNaseH"/>
    <property type="match status" value="1"/>
</dbReference>
<keyword evidence="7" id="KW-0695">RNA-directed DNA polymerase</keyword>
<keyword evidence="4" id="KW-0540">Nuclease</keyword>
<dbReference type="SUPFAM" id="SSF53098">
    <property type="entry name" value="Ribonuclease H-like"/>
    <property type="match status" value="1"/>
</dbReference>
<evidence type="ECO:0000259" key="8">
    <source>
        <dbReference type="PROSITE" id="PS50994"/>
    </source>
</evidence>
<name>A0A085NTM6_9BILA</name>
<dbReference type="InterPro" id="IPR012337">
    <property type="entry name" value="RNaseH-like_sf"/>
</dbReference>
<dbReference type="Gene3D" id="1.10.340.70">
    <property type="match status" value="1"/>
</dbReference>
<dbReference type="InterPro" id="IPR036397">
    <property type="entry name" value="RNaseH_sf"/>
</dbReference>
<dbReference type="GO" id="GO:0003964">
    <property type="term" value="F:RNA-directed DNA polymerase activity"/>
    <property type="evidence" value="ECO:0007669"/>
    <property type="project" value="UniProtKB-KW"/>
</dbReference>
<keyword evidence="3" id="KW-0548">Nucleotidyltransferase</keyword>